<feature type="transmembrane region" description="Helical" evidence="2">
    <location>
        <begin position="178"/>
        <end position="199"/>
    </location>
</feature>
<name>A0A836B5I9_9CHLO</name>
<dbReference type="EMBL" id="JAEHOD010000020">
    <property type="protein sequence ID" value="KAG2447894.1"/>
    <property type="molecule type" value="Genomic_DNA"/>
</dbReference>
<dbReference type="Pfam" id="PF10067">
    <property type="entry name" value="DUF2306"/>
    <property type="match status" value="1"/>
</dbReference>
<dbReference type="OrthoDB" id="541626at2759"/>
<evidence type="ECO:0000256" key="2">
    <source>
        <dbReference type="SAM" id="Phobius"/>
    </source>
</evidence>
<keyword evidence="4" id="KW-1185">Reference proteome</keyword>
<protein>
    <submittedName>
        <fullName evidence="3">Uncharacterized protein</fullName>
    </submittedName>
</protein>
<comment type="caution">
    <text evidence="3">The sequence shown here is derived from an EMBL/GenBank/DDBJ whole genome shotgun (WGS) entry which is preliminary data.</text>
</comment>
<sequence length="299" mass="30977">MAEHDFVPAPRDIASKHGPHAAVKLTHILPSGVWCLCGAMQLAPPRLRAAAPRLHRLTGRVMLATAVPVAIGYFVMESRGLVGGSHELHGGSDRSSGRGSGMPENHLALRCLNAWFVLTAVVAMVQARRRRFASHGAWSLRHVASGAWVVVQRVIVLAVSVAAMVARVKWSEEARYDVFGKIGVAAVAMCVLGVEAYVWMGGSDRLRPAAARAEVQMATTKGVATARRSGEGLGLADADGMAGAGGSGEDLTVIEAQAGARAGRVGVARRRGQGQDSGRASDGSGRSGAAGGKAGAQPE</sequence>
<feature type="compositionally biased region" description="Low complexity" evidence="1">
    <location>
        <begin position="274"/>
        <end position="284"/>
    </location>
</feature>
<organism evidence="3 4">
    <name type="scientific">Chlamydomonas schloesseri</name>
    <dbReference type="NCBI Taxonomy" id="2026947"/>
    <lineage>
        <taxon>Eukaryota</taxon>
        <taxon>Viridiplantae</taxon>
        <taxon>Chlorophyta</taxon>
        <taxon>core chlorophytes</taxon>
        <taxon>Chlorophyceae</taxon>
        <taxon>CS clade</taxon>
        <taxon>Chlamydomonadales</taxon>
        <taxon>Chlamydomonadaceae</taxon>
        <taxon>Chlamydomonas</taxon>
    </lineage>
</organism>
<feature type="transmembrane region" description="Helical" evidence="2">
    <location>
        <begin position="107"/>
        <end position="125"/>
    </location>
</feature>
<keyword evidence="2" id="KW-1133">Transmembrane helix</keyword>
<feature type="transmembrane region" description="Helical" evidence="2">
    <location>
        <begin position="57"/>
        <end position="76"/>
    </location>
</feature>
<reference evidence="3" key="1">
    <citation type="journal article" date="2020" name="bioRxiv">
        <title>Comparative genomics of Chlamydomonas.</title>
        <authorList>
            <person name="Craig R.J."/>
            <person name="Hasan A.R."/>
            <person name="Ness R.W."/>
            <person name="Keightley P.D."/>
        </authorList>
    </citation>
    <scope>NUCLEOTIDE SEQUENCE</scope>
    <source>
        <strain evidence="3">CCAP 11/173</strain>
    </source>
</reference>
<dbReference type="InterPro" id="IPR018750">
    <property type="entry name" value="DUF2306_membrane"/>
</dbReference>
<keyword evidence="2" id="KW-0812">Transmembrane</keyword>
<dbReference type="Proteomes" id="UP000613740">
    <property type="component" value="Unassembled WGS sequence"/>
</dbReference>
<gene>
    <name evidence="3" type="ORF">HYH02_007348</name>
</gene>
<evidence type="ECO:0000313" key="3">
    <source>
        <dbReference type="EMBL" id="KAG2447894.1"/>
    </source>
</evidence>
<feature type="compositionally biased region" description="Gly residues" evidence="1">
    <location>
        <begin position="285"/>
        <end position="299"/>
    </location>
</feature>
<feature type="transmembrane region" description="Helical" evidence="2">
    <location>
        <begin position="146"/>
        <end position="166"/>
    </location>
</feature>
<keyword evidence="2" id="KW-0472">Membrane</keyword>
<evidence type="ECO:0000256" key="1">
    <source>
        <dbReference type="SAM" id="MobiDB-lite"/>
    </source>
</evidence>
<dbReference type="AlphaFoldDB" id="A0A836B5I9"/>
<feature type="region of interest" description="Disordered" evidence="1">
    <location>
        <begin position="260"/>
        <end position="299"/>
    </location>
</feature>
<evidence type="ECO:0000313" key="4">
    <source>
        <dbReference type="Proteomes" id="UP000613740"/>
    </source>
</evidence>
<accession>A0A836B5I9</accession>
<proteinExistence type="predicted"/>